<dbReference type="InParanoid" id="A0A1D6HBZ1"/>
<dbReference type="EMBL" id="CM000781">
    <property type="protein sequence ID" value="AQK72217.1"/>
    <property type="molecule type" value="Genomic_DNA"/>
</dbReference>
<protein>
    <submittedName>
        <fullName evidence="1">Uncharacterized protein</fullName>
    </submittedName>
</protein>
<proteinExistence type="predicted"/>
<organism evidence="1">
    <name type="scientific">Zea mays</name>
    <name type="common">Maize</name>
    <dbReference type="NCBI Taxonomy" id="4577"/>
    <lineage>
        <taxon>Eukaryota</taxon>
        <taxon>Viridiplantae</taxon>
        <taxon>Streptophyta</taxon>
        <taxon>Embryophyta</taxon>
        <taxon>Tracheophyta</taxon>
        <taxon>Spermatophyta</taxon>
        <taxon>Magnoliopsida</taxon>
        <taxon>Liliopsida</taxon>
        <taxon>Poales</taxon>
        <taxon>Poaceae</taxon>
        <taxon>PACMAD clade</taxon>
        <taxon>Panicoideae</taxon>
        <taxon>Andropogonodae</taxon>
        <taxon>Andropogoneae</taxon>
        <taxon>Tripsacinae</taxon>
        <taxon>Zea</taxon>
    </lineage>
</organism>
<accession>A0A1D6HBZ1</accession>
<name>A0A1D6HBZ1_MAIZE</name>
<evidence type="ECO:0000313" key="1">
    <source>
        <dbReference type="EMBL" id="AQK72217.1"/>
    </source>
</evidence>
<dbReference type="AlphaFoldDB" id="A0A1D6HBZ1"/>
<gene>
    <name evidence="1" type="ORF">ZEAMMB73_Zm00001d017057</name>
</gene>
<dbReference type="ExpressionAtlas" id="A0A1D6HBZ1">
    <property type="expression patterns" value="baseline and differential"/>
</dbReference>
<reference evidence="1" key="1">
    <citation type="submission" date="2015-12" db="EMBL/GenBank/DDBJ databases">
        <title>Update maize B73 reference genome by single molecule sequencing technologies.</title>
        <authorList>
            <consortium name="Maize Genome Sequencing Project"/>
            <person name="Ware D."/>
        </authorList>
    </citation>
    <scope>NUCLEOTIDE SEQUENCE</scope>
    <source>
        <tissue evidence="1">Seedling</tissue>
    </source>
</reference>
<sequence length="207" mass="22932">MADPGASVNIAARHHLTPQLAGQPPVTHAGWWGGARPYRHGRGHGIKGEGGASRRRTPTSPHIQHPTSSVKLSLIINTMATECALLFLQEVDFPLLLLLCSVWMTLCCLRTFQTIPCMPTHAECELQVTILGLMSMTVFLKIKMSHGQIEGDTKFFGALAFVIFSGKLDLCSVGRPFSYANYIRLIVNDLKNDLQDLFTLDLFNYTF</sequence>